<proteinExistence type="predicted"/>
<protein>
    <submittedName>
        <fullName evidence="2">Uncharacterized protein</fullName>
    </submittedName>
</protein>
<keyword evidence="1" id="KW-0812">Transmembrane</keyword>
<evidence type="ECO:0000256" key="1">
    <source>
        <dbReference type="SAM" id="Phobius"/>
    </source>
</evidence>
<reference evidence="2" key="1">
    <citation type="submission" date="2014-11" db="EMBL/GenBank/DDBJ databases">
        <authorList>
            <person name="Amaro Gonzalez C."/>
        </authorList>
    </citation>
    <scope>NUCLEOTIDE SEQUENCE</scope>
</reference>
<evidence type="ECO:0000313" key="2">
    <source>
        <dbReference type="EMBL" id="JAH85422.1"/>
    </source>
</evidence>
<accession>A0A0E9W4Z8</accession>
<dbReference type="EMBL" id="GBXM01023155">
    <property type="protein sequence ID" value="JAH85422.1"/>
    <property type="molecule type" value="Transcribed_RNA"/>
</dbReference>
<reference evidence="2" key="2">
    <citation type="journal article" date="2015" name="Fish Shellfish Immunol.">
        <title>Early steps in the European eel (Anguilla anguilla)-Vibrio vulnificus interaction in the gills: Role of the RtxA13 toxin.</title>
        <authorList>
            <person name="Callol A."/>
            <person name="Pajuelo D."/>
            <person name="Ebbesson L."/>
            <person name="Teles M."/>
            <person name="MacKenzie S."/>
            <person name="Amaro C."/>
        </authorList>
    </citation>
    <scope>NUCLEOTIDE SEQUENCE</scope>
</reference>
<dbReference type="AlphaFoldDB" id="A0A0E9W4Z8"/>
<keyword evidence="1" id="KW-1133">Transmembrane helix</keyword>
<keyword evidence="1" id="KW-0472">Membrane</keyword>
<feature type="transmembrane region" description="Helical" evidence="1">
    <location>
        <begin position="6"/>
        <end position="25"/>
    </location>
</feature>
<name>A0A0E9W4Z8_ANGAN</name>
<organism evidence="2">
    <name type="scientific">Anguilla anguilla</name>
    <name type="common">European freshwater eel</name>
    <name type="synonym">Muraena anguilla</name>
    <dbReference type="NCBI Taxonomy" id="7936"/>
    <lineage>
        <taxon>Eukaryota</taxon>
        <taxon>Metazoa</taxon>
        <taxon>Chordata</taxon>
        <taxon>Craniata</taxon>
        <taxon>Vertebrata</taxon>
        <taxon>Euteleostomi</taxon>
        <taxon>Actinopterygii</taxon>
        <taxon>Neopterygii</taxon>
        <taxon>Teleostei</taxon>
        <taxon>Anguilliformes</taxon>
        <taxon>Anguillidae</taxon>
        <taxon>Anguilla</taxon>
    </lineage>
</organism>
<sequence length="32" mass="3800">MLENLKISLIFFISMKLCGYSYLLLKKNMASW</sequence>